<dbReference type="Gene3D" id="1.20.1070.10">
    <property type="entry name" value="Rhodopsin 7-helix transmembrane proteins"/>
    <property type="match status" value="1"/>
</dbReference>
<evidence type="ECO:0000313" key="3">
    <source>
        <dbReference type="Proteomes" id="UP000218231"/>
    </source>
</evidence>
<evidence type="ECO:0000313" key="2">
    <source>
        <dbReference type="EMBL" id="PAV58769.1"/>
    </source>
</evidence>
<name>A0A2A2JB01_9BILA</name>
<keyword evidence="3" id="KW-1185">Reference proteome</keyword>
<accession>A0A2A2JB01</accession>
<dbReference type="STRING" id="2018661.A0A2A2JB01"/>
<dbReference type="Proteomes" id="UP000218231">
    <property type="component" value="Unassembled WGS sequence"/>
</dbReference>
<feature type="transmembrane region" description="Helical" evidence="1">
    <location>
        <begin position="55"/>
        <end position="80"/>
    </location>
</feature>
<dbReference type="GO" id="GO:0008528">
    <property type="term" value="F:G protein-coupled peptide receptor activity"/>
    <property type="evidence" value="ECO:0007669"/>
    <property type="project" value="InterPro"/>
</dbReference>
<dbReference type="Pfam" id="PF10324">
    <property type="entry name" value="7TM_GPCR_Srw"/>
    <property type="match status" value="1"/>
</dbReference>
<evidence type="ECO:0000256" key="1">
    <source>
        <dbReference type="SAM" id="Phobius"/>
    </source>
</evidence>
<proteinExistence type="predicted"/>
<dbReference type="InterPro" id="IPR052954">
    <property type="entry name" value="GPCR-Ligand_Int"/>
</dbReference>
<feature type="transmembrane region" description="Helical" evidence="1">
    <location>
        <begin position="92"/>
        <end position="114"/>
    </location>
</feature>
<sequence>MFLRTLFGKTIMDSFQSRSKGLHTGSTNISTTIGRIPQNSKIARYAKRGFEPIRAYGYIVVVPFISIVGIIAAVVCIIVFTKKQMRNSSLNIYLAGLSAVDILLLGSSTMVFSLSDACRLMLPLLFELTNDENDCGLLRLTAFGNSTFLQNYYHVYIGAAVNVVIPWSVTFSALDATAFPASRQFMEKRRAESAKWGEKSV</sequence>
<evidence type="ECO:0008006" key="4">
    <source>
        <dbReference type="Google" id="ProtNLM"/>
    </source>
</evidence>
<dbReference type="EMBL" id="LIAE01010558">
    <property type="protein sequence ID" value="PAV58769.1"/>
    <property type="molecule type" value="Genomic_DNA"/>
</dbReference>
<dbReference type="AlphaFoldDB" id="A0A2A2JB01"/>
<dbReference type="InterPro" id="IPR019427">
    <property type="entry name" value="7TM_GPCR_serpentine_rcpt_Srw"/>
</dbReference>
<reference evidence="2 3" key="1">
    <citation type="journal article" date="2017" name="Curr. Biol.">
        <title>Genome architecture and evolution of a unichromosomal asexual nematode.</title>
        <authorList>
            <person name="Fradin H."/>
            <person name="Zegar C."/>
            <person name="Gutwein M."/>
            <person name="Lucas J."/>
            <person name="Kovtun M."/>
            <person name="Corcoran D."/>
            <person name="Baugh L.R."/>
            <person name="Kiontke K."/>
            <person name="Gunsalus K."/>
            <person name="Fitch D.H."/>
            <person name="Piano F."/>
        </authorList>
    </citation>
    <scope>NUCLEOTIDE SEQUENCE [LARGE SCALE GENOMIC DNA]</scope>
    <source>
        <strain evidence="2">PF1309</strain>
    </source>
</reference>
<keyword evidence="1" id="KW-1133">Transmembrane helix</keyword>
<gene>
    <name evidence="2" type="ORF">WR25_10832</name>
</gene>
<dbReference type="PANTHER" id="PTHR46641">
    <property type="entry name" value="FMRFAMIDE RECEPTOR-RELATED"/>
    <property type="match status" value="1"/>
</dbReference>
<dbReference type="PANTHER" id="PTHR46641:SF24">
    <property type="entry name" value="G-PROTEIN COUPLED RECEPTORS FAMILY 1 PROFILE DOMAIN-CONTAINING PROTEIN"/>
    <property type="match status" value="1"/>
</dbReference>
<keyword evidence="1" id="KW-0472">Membrane</keyword>
<comment type="caution">
    <text evidence="2">The sequence shown here is derived from an EMBL/GenBank/DDBJ whole genome shotgun (WGS) entry which is preliminary data.</text>
</comment>
<keyword evidence="1" id="KW-0812">Transmembrane</keyword>
<organism evidence="2 3">
    <name type="scientific">Diploscapter pachys</name>
    <dbReference type="NCBI Taxonomy" id="2018661"/>
    <lineage>
        <taxon>Eukaryota</taxon>
        <taxon>Metazoa</taxon>
        <taxon>Ecdysozoa</taxon>
        <taxon>Nematoda</taxon>
        <taxon>Chromadorea</taxon>
        <taxon>Rhabditida</taxon>
        <taxon>Rhabditina</taxon>
        <taxon>Rhabditomorpha</taxon>
        <taxon>Rhabditoidea</taxon>
        <taxon>Rhabditidae</taxon>
        <taxon>Diploscapter</taxon>
    </lineage>
</organism>
<feature type="transmembrane region" description="Helical" evidence="1">
    <location>
        <begin position="153"/>
        <end position="179"/>
    </location>
</feature>
<protein>
    <recommendedName>
        <fullName evidence="4">G-protein coupled receptors family 1 profile domain-containing protein</fullName>
    </recommendedName>
</protein>